<organism evidence="1">
    <name type="scientific">Myoviridae sp. ctIty1</name>
    <dbReference type="NCBI Taxonomy" id="2827673"/>
    <lineage>
        <taxon>Viruses</taxon>
        <taxon>Duplodnaviria</taxon>
        <taxon>Heunggongvirae</taxon>
        <taxon>Uroviricota</taxon>
        <taxon>Caudoviricetes</taxon>
    </lineage>
</organism>
<reference evidence="1" key="1">
    <citation type="journal article" date="2021" name="Proc. Natl. Acad. Sci. U.S.A.">
        <title>A Catalog of Tens of Thousands of Viruses from Human Metagenomes Reveals Hidden Associations with Chronic Diseases.</title>
        <authorList>
            <person name="Tisza M.J."/>
            <person name="Buck C.B."/>
        </authorList>
    </citation>
    <scope>NUCLEOTIDE SEQUENCE</scope>
    <source>
        <strain evidence="1">CtIty1</strain>
    </source>
</reference>
<sequence length="199" mass="23367">MEIKNAFMAKTTNNGFNCLALETRNHKLIKLFNNTKKNSHDYSVLFTDITNYIADRIDDKCQLLSFFRKMIKNDIVKMSYRCITDTDNCKICYSYATEGADIAFAIRGYDREIRKFIRCTLNECNYVVKDEYGKIIERSLLNNILRDSCMTQRDLYRYLLKGLKLSGNKHTRFPEIYMANWRCDELKPNGGVIDLRGIK</sequence>
<proteinExistence type="predicted"/>
<name>A0A8S5TIA9_9CAUD</name>
<accession>A0A8S5TIA9</accession>
<dbReference type="EMBL" id="BK032823">
    <property type="protein sequence ID" value="DAF62522.1"/>
    <property type="molecule type" value="Genomic_DNA"/>
</dbReference>
<protein>
    <submittedName>
        <fullName evidence="1">Uncharacterized protein</fullName>
    </submittedName>
</protein>
<evidence type="ECO:0000313" key="1">
    <source>
        <dbReference type="EMBL" id="DAF62522.1"/>
    </source>
</evidence>